<dbReference type="GO" id="GO:0004650">
    <property type="term" value="F:polygalacturonase activity"/>
    <property type="evidence" value="ECO:0007669"/>
    <property type="project" value="InterPro"/>
</dbReference>
<dbReference type="PROSITE" id="PS00502">
    <property type="entry name" value="POLYGALACTURONASE"/>
    <property type="match status" value="1"/>
</dbReference>
<dbReference type="InterPro" id="IPR000743">
    <property type="entry name" value="Glyco_hydro_28"/>
</dbReference>
<name>A0A7L7L3D1_9BACT</name>
<sequence>MKIFFRPLLVFLLLVVSLCNLYGQSSIQKYSWSNLPKVAVPVFKSDTFNIIQFGSKPDGLTLNTESINNAIKTCSQKGGGVVLVPGGVWQTGPIVMQNNVNLHVSRSAILLFTNDFNQYSLVKGSYEGKPSMRNQSPISGTNLQNIAITGKGIIDGNGDYWRMVTKDALTEQEWQKKVASGGSVSEDGRTWFPSEKTRKGHSLKEPGAIMPGKTEKDYAAVKDFLRPTLLNLASCKKILLEGVTFQNSPAWGLHLLISEDITLRNVFVKNPDYAQNGDGVDVESCKNVLIEGCTFDVGDDGICIKSGKDKPGRERGMPTENVVIRNCVVYKGHGGFVIGSEMSGGARNIFVSDCSFVGTDKGLRFKTARGRGGVVEDIYMKNIFMKDIVDEAIYFDMYYFTKPPAPGEKVKTPTVTEETPQFRNFEIDNVVCNGANKGIFIRGLPEMSVKNISIKNSVLKANIGAEVIEAEQITLQKVALTASEANPVVYVENSRSILVDDLTYNQNTNLLLKVNGERSKSIRLLNTDMANSIHKVEALNGATTKAVQIQ</sequence>
<keyword evidence="7" id="KW-1185">Reference proteome</keyword>
<gene>
    <name evidence="6" type="ORF">HUW48_03085</name>
</gene>
<evidence type="ECO:0000313" key="7">
    <source>
        <dbReference type="Proteomes" id="UP000514509"/>
    </source>
</evidence>
<comment type="similarity">
    <text evidence="1 4">Belongs to the glycosyl hydrolase 28 family.</text>
</comment>
<evidence type="ECO:0000256" key="1">
    <source>
        <dbReference type="ARBA" id="ARBA00008834"/>
    </source>
</evidence>
<reference evidence="6 7" key="1">
    <citation type="submission" date="2020-06" db="EMBL/GenBank/DDBJ databases">
        <authorList>
            <person name="Hwang Y.J."/>
        </authorList>
    </citation>
    <scope>NUCLEOTIDE SEQUENCE [LARGE SCALE GENOMIC DNA]</scope>
    <source>
        <strain evidence="6 7">KUDC8001</strain>
    </source>
</reference>
<keyword evidence="3 4" id="KW-0326">Glycosidase</keyword>
<dbReference type="SUPFAM" id="SSF51126">
    <property type="entry name" value="Pectin lyase-like"/>
    <property type="match status" value="1"/>
</dbReference>
<proteinExistence type="inferred from homology"/>
<dbReference type="EMBL" id="CP055153">
    <property type="protein sequence ID" value="QMU27075.1"/>
    <property type="molecule type" value="Genomic_DNA"/>
</dbReference>
<dbReference type="GO" id="GO:0005975">
    <property type="term" value="P:carbohydrate metabolic process"/>
    <property type="evidence" value="ECO:0007669"/>
    <property type="project" value="InterPro"/>
</dbReference>
<reference evidence="6 7" key="2">
    <citation type="submission" date="2020-08" db="EMBL/GenBank/DDBJ databases">
        <title>Adhaeribacter dokdonensis sp. nov., isolated from the rhizosphere of Elymus tsukushiensis, a plant native to the Dokdo Islands, Republic of Korea.</title>
        <authorList>
            <person name="Ghim S.Y."/>
        </authorList>
    </citation>
    <scope>NUCLEOTIDE SEQUENCE [LARGE SCALE GENOMIC DNA]</scope>
    <source>
        <strain evidence="6 7">KUDC8001</strain>
    </source>
</reference>
<dbReference type="InterPro" id="IPR006626">
    <property type="entry name" value="PbH1"/>
</dbReference>
<feature type="region of interest" description="Disordered" evidence="5">
    <location>
        <begin position="179"/>
        <end position="208"/>
    </location>
</feature>
<evidence type="ECO:0000256" key="4">
    <source>
        <dbReference type="RuleBase" id="RU361169"/>
    </source>
</evidence>
<protein>
    <submittedName>
        <fullName evidence="6">Glycoside hydrolase family 28 protein</fullName>
    </submittedName>
</protein>
<dbReference type="RefSeq" id="WP_182414276.1">
    <property type="nucleotide sequence ID" value="NZ_CP055153.1"/>
</dbReference>
<dbReference type="Proteomes" id="UP000514509">
    <property type="component" value="Chromosome"/>
</dbReference>
<dbReference type="SMART" id="SM00710">
    <property type="entry name" value="PbH1"/>
    <property type="match status" value="5"/>
</dbReference>
<evidence type="ECO:0000256" key="5">
    <source>
        <dbReference type="SAM" id="MobiDB-lite"/>
    </source>
</evidence>
<organism evidence="6 7">
    <name type="scientific">Adhaeribacter radiodurans</name>
    <dbReference type="NCBI Taxonomy" id="2745197"/>
    <lineage>
        <taxon>Bacteria</taxon>
        <taxon>Pseudomonadati</taxon>
        <taxon>Bacteroidota</taxon>
        <taxon>Cytophagia</taxon>
        <taxon>Cytophagales</taxon>
        <taxon>Hymenobacteraceae</taxon>
        <taxon>Adhaeribacter</taxon>
    </lineage>
</organism>
<evidence type="ECO:0000256" key="3">
    <source>
        <dbReference type="ARBA" id="ARBA00023295"/>
    </source>
</evidence>
<dbReference type="Gene3D" id="2.160.20.10">
    <property type="entry name" value="Single-stranded right-handed beta-helix, Pectin lyase-like"/>
    <property type="match status" value="1"/>
</dbReference>
<dbReference type="AlphaFoldDB" id="A0A7L7L3D1"/>
<dbReference type="InterPro" id="IPR012334">
    <property type="entry name" value="Pectin_lyas_fold"/>
</dbReference>
<evidence type="ECO:0000313" key="6">
    <source>
        <dbReference type="EMBL" id="QMU27075.1"/>
    </source>
</evidence>
<dbReference type="InterPro" id="IPR011050">
    <property type="entry name" value="Pectin_lyase_fold/virulence"/>
</dbReference>
<dbReference type="PANTHER" id="PTHR31339">
    <property type="entry name" value="PECTIN LYASE-RELATED"/>
    <property type="match status" value="1"/>
</dbReference>
<dbReference type="KEGG" id="add:HUW48_03085"/>
<dbReference type="Pfam" id="PF00295">
    <property type="entry name" value="Glyco_hydro_28"/>
    <property type="match status" value="1"/>
</dbReference>
<dbReference type="PANTHER" id="PTHR31339:SF9">
    <property type="entry name" value="PLASMIN AND FIBRONECTIN-BINDING PROTEIN A"/>
    <property type="match status" value="1"/>
</dbReference>
<evidence type="ECO:0000256" key="2">
    <source>
        <dbReference type="ARBA" id="ARBA00022801"/>
    </source>
</evidence>
<keyword evidence="2 4" id="KW-0378">Hydrolase</keyword>
<dbReference type="InterPro" id="IPR051801">
    <property type="entry name" value="GH28_Enzymes"/>
</dbReference>
<accession>A0A7L7L3D1</accession>